<dbReference type="OrthoDB" id="9778567at2"/>
<dbReference type="SUPFAM" id="SSF50891">
    <property type="entry name" value="Cyclophilin-like"/>
    <property type="match status" value="1"/>
</dbReference>
<organism evidence="5 6">
    <name type="scientific">Bordetella genomosp. 9</name>
    <dbReference type="NCBI Taxonomy" id="1416803"/>
    <lineage>
        <taxon>Bacteria</taxon>
        <taxon>Pseudomonadati</taxon>
        <taxon>Pseudomonadota</taxon>
        <taxon>Betaproteobacteria</taxon>
        <taxon>Burkholderiales</taxon>
        <taxon>Alcaligenaceae</taxon>
        <taxon>Bordetella</taxon>
    </lineage>
</organism>
<reference evidence="5" key="1">
    <citation type="submission" date="2017-05" db="EMBL/GenBank/DDBJ databases">
        <title>Complete and WGS of Bordetella genogroups.</title>
        <authorList>
            <person name="Spilker T."/>
            <person name="Lipuma J."/>
        </authorList>
    </citation>
    <scope>NUCLEOTIDE SEQUENCE</scope>
    <source>
        <strain evidence="5">AU21707</strain>
    </source>
</reference>
<sequence length="282" mass="29783">MPWSSRPSRTWIRCSPSKARRHVDAAPDHPAPWRIHAQGDRCLLIVLGDAIDASIGRRCLAVARLLRDAALPGVTDVVPSFAAVAVHYAPLPAHAGVGQGGFTQGGPTQGSPVQGGPTFSSLAGAIEQLLSQGIPEDDSAARDVDIPVCYGGEHGPDLQDVARAAGMTPEKVVALHTRPGSMVFMLGFAPGHPYIGVHDARLDLPRRASPRTAVPQGSVAIANRQTVIYPSRLPGGWNIIGATPLKLFDPAREPASLLQPGDRVHFVPIDAATFARMQAEQS</sequence>
<dbReference type="Pfam" id="PF02682">
    <property type="entry name" value="CT_C_D"/>
    <property type="match status" value="1"/>
</dbReference>
<dbReference type="EMBL" id="NEVJ01000003">
    <property type="protein sequence ID" value="OZI20710.1"/>
    <property type="molecule type" value="Genomic_DNA"/>
</dbReference>
<keyword evidence="3" id="KW-0067">ATP-binding</keyword>
<dbReference type="AlphaFoldDB" id="A0A261R7V7"/>
<dbReference type="Proteomes" id="UP000216857">
    <property type="component" value="Unassembled WGS sequence"/>
</dbReference>
<dbReference type="NCBIfam" id="TIGR00370">
    <property type="entry name" value="5-oxoprolinase subunit PxpB"/>
    <property type="match status" value="1"/>
</dbReference>
<evidence type="ECO:0000259" key="4">
    <source>
        <dbReference type="SMART" id="SM00796"/>
    </source>
</evidence>
<keyword evidence="2 5" id="KW-0378">Hydrolase</keyword>
<keyword evidence="6" id="KW-1185">Reference proteome</keyword>
<keyword evidence="1" id="KW-0547">Nucleotide-binding</keyword>
<dbReference type="Gene3D" id="3.30.1360.40">
    <property type="match status" value="1"/>
</dbReference>
<proteinExistence type="predicted"/>
<dbReference type="InterPro" id="IPR003833">
    <property type="entry name" value="CT_C_D"/>
</dbReference>
<evidence type="ECO:0000313" key="6">
    <source>
        <dbReference type="Proteomes" id="UP000216857"/>
    </source>
</evidence>
<evidence type="ECO:0000256" key="3">
    <source>
        <dbReference type="ARBA" id="ARBA00022840"/>
    </source>
</evidence>
<dbReference type="InterPro" id="IPR010016">
    <property type="entry name" value="PxpB"/>
</dbReference>
<dbReference type="Gene3D" id="2.40.100.10">
    <property type="entry name" value="Cyclophilin-like"/>
    <property type="match status" value="1"/>
</dbReference>
<dbReference type="InterPro" id="IPR029000">
    <property type="entry name" value="Cyclophilin-like_dom_sf"/>
</dbReference>
<dbReference type="GO" id="GO:0016787">
    <property type="term" value="F:hydrolase activity"/>
    <property type="evidence" value="ECO:0007669"/>
    <property type="project" value="UniProtKB-KW"/>
</dbReference>
<feature type="domain" description="Carboxyltransferase" evidence="4">
    <location>
        <begin position="33"/>
        <end position="258"/>
    </location>
</feature>
<protein>
    <submittedName>
        <fullName evidence="5">Allophanate hydrolase</fullName>
    </submittedName>
</protein>
<dbReference type="SUPFAM" id="SSF160467">
    <property type="entry name" value="PH0987 N-terminal domain-like"/>
    <property type="match status" value="1"/>
</dbReference>
<comment type="caution">
    <text evidence="5">The sequence shown here is derived from an EMBL/GenBank/DDBJ whole genome shotgun (WGS) entry which is preliminary data.</text>
</comment>
<evidence type="ECO:0000313" key="5">
    <source>
        <dbReference type="EMBL" id="OZI20710.1"/>
    </source>
</evidence>
<name>A0A261R7V7_9BORD</name>
<dbReference type="GO" id="GO:0005524">
    <property type="term" value="F:ATP binding"/>
    <property type="evidence" value="ECO:0007669"/>
    <property type="project" value="UniProtKB-KW"/>
</dbReference>
<evidence type="ECO:0000256" key="2">
    <source>
        <dbReference type="ARBA" id="ARBA00022801"/>
    </source>
</evidence>
<gene>
    <name evidence="5" type="ORF">CAL26_24840</name>
</gene>
<evidence type="ECO:0000256" key="1">
    <source>
        <dbReference type="ARBA" id="ARBA00022741"/>
    </source>
</evidence>
<dbReference type="PANTHER" id="PTHR34698:SF2">
    <property type="entry name" value="5-OXOPROLINASE SUBUNIT B"/>
    <property type="match status" value="1"/>
</dbReference>
<dbReference type="PANTHER" id="PTHR34698">
    <property type="entry name" value="5-OXOPROLINASE SUBUNIT B"/>
    <property type="match status" value="1"/>
</dbReference>
<dbReference type="SMART" id="SM00796">
    <property type="entry name" value="AHS1"/>
    <property type="match status" value="1"/>
</dbReference>
<accession>A0A261R7V7</accession>